<reference evidence="4" key="11">
    <citation type="submission" date="2025-05" db="UniProtKB">
        <authorList>
            <consortium name="Ensembl"/>
        </authorList>
    </citation>
    <scope>IDENTIFICATION</scope>
    <source>
        <strain evidence="4">C57BL/6J</strain>
    </source>
</reference>
<dbReference type="InterPro" id="IPR036770">
    <property type="entry name" value="Ankyrin_rpt-contain_sf"/>
</dbReference>
<reference evidence="3" key="4">
    <citation type="submission" date="2000-07" db="EMBL/GenBank/DDBJ databases">
        <authorList>
            <person name="Adachi J."/>
            <person name="Aizawa K."/>
            <person name="Akahira S."/>
            <person name="Akimura T."/>
            <person name="Arai A."/>
            <person name="Aono H."/>
            <person name="Arakawa T."/>
            <person name="Bono H."/>
            <person name="Carninci P."/>
            <person name="Fukuda S."/>
            <person name="Fukunishi Y."/>
            <person name="Furuno M."/>
            <person name="Hanagaki T."/>
            <person name="Hara A."/>
            <person name="Hayatsu N."/>
            <person name="Hiramoto K."/>
            <person name="Hiraoka T."/>
            <person name="Hori F."/>
            <person name="Imotani K."/>
            <person name="Ishii Y."/>
            <person name="Itoh M."/>
            <person name="Izawa M."/>
            <person name="Kasukawa T."/>
            <person name="Kato H."/>
            <person name="Kawai J."/>
            <person name="Kojima Y."/>
            <person name="Konno H."/>
            <person name="Kouda M."/>
            <person name="Koya S."/>
            <person name="Kurihara C."/>
            <person name="Matsuyama T."/>
            <person name="Miyazaki A."/>
            <person name="Nishi K."/>
            <person name="Nomura K."/>
            <person name="Numazaki R."/>
            <person name="Ohno M."/>
            <person name="Okazaki Y."/>
            <person name="Okido T."/>
            <person name="Owa C."/>
            <person name="Saito H."/>
            <person name="Saito R."/>
            <person name="Sakai C."/>
            <person name="Sakai K."/>
            <person name="Sano H."/>
            <person name="Sasaki D."/>
            <person name="Shibata K."/>
            <person name="Shibata Y."/>
            <person name="Shinagawa A."/>
            <person name="Shiraki T."/>
            <person name="Sogabe Y."/>
            <person name="Suzuki H."/>
            <person name="Tagami M."/>
            <person name="Tagawa A."/>
            <person name="Takahashi F."/>
            <person name="Tanaka T."/>
            <person name="Tejima Y."/>
            <person name="Toya T."/>
            <person name="Yamamura T."/>
            <person name="Yasunishi A."/>
            <person name="Yoshida K."/>
            <person name="Yoshino M."/>
            <person name="Muramatsu M."/>
            <person name="Hayashizaki Y."/>
        </authorList>
    </citation>
    <scope>NUCLEOTIDE SEQUENCE</scope>
    <source>
        <strain evidence="3">C57BL/6J</strain>
        <tissue evidence="3">Testis</tissue>
    </source>
</reference>
<dbReference type="InterPro" id="IPR050657">
    <property type="entry name" value="Ankyrin_repeat_domain"/>
</dbReference>
<evidence type="ECO:0000313" key="4">
    <source>
        <dbReference type="Ensembl" id="ENSMUSP00000028113.4"/>
    </source>
</evidence>
<dbReference type="PROSITE" id="PS50297">
    <property type="entry name" value="ANK_REP_REGION"/>
    <property type="match status" value="2"/>
</dbReference>
<reference evidence="3" key="2">
    <citation type="journal article" date="2000" name="Genome Res.">
        <title>Normalization and subtraction of cap-trapper-selected cDNAs to prepare full-length cDNA libraries for rapid discovery of new genes.</title>
        <authorList>
            <person name="Carninci P."/>
            <person name="Shibata Y."/>
            <person name="Hayatsu N."/>
            <person name="Sugahara Y."/>
            <person name="Shibata K."/>
            <person name="Itoh M."/>
            <person name="Konno H."/>
            <person name="Okazaki Y."/>
            <person name="Muramatsu M."/>
            <person name="Hayashizaki Y."/>
        </authorList>
    </citation>
    <scope>NUCLEOTIDE SEQUENCE</scope>
    <source>
        <strain evidence="3">C57BL/6J</strain>
        <tissue evidence="3">Testis</tissue>
    </source>
</reference>
<evidence type="ECO:0000313" key="6">
    <source>
        <dbReference type="Proteomes" id="UP000000589"/>
    </source>
</evidence>
<feature type="region of interest" description="Disordered" evidence="2">
    <location>
        <begin position="358"/>
        <end position="382"/>
    </location>
</feature>
<dbReference type="PROSITE" id="PS50088">
    <property type="entry name" value="ANK_REPEAT"/>
    <property type="match status" value="5"/>
</dbReference>
<dbReference type="Gene3D" id="1.25.40.20">
    <property type="entry name" value="Ankyrin repeat-containing domain"/>
    <property type="match status" value="2"/>
</dbReference>
<dbReference type="STRING" id="10090.ENSMUSP00000028113"/>
<dbReference type="SMART" id="SM00248">
    <property type="entry name" value="ANK"/>
    <property type="match status" value="6"/>
</dbReference>
<dbReference type="SMR" id="Q9D4J9"/>
<evidence type="ECO:0000313" key="3">
    <source>
        <dbReference type="EMBL" id="BAB30257.1"/>
    </source>
</evidence>
<evidence type="ECO:0000256" key="2">
    <source>
        <dbReference type="SAM" id="MobiDB-lite"/>
    </source>
</evidence>
<dbReference type="AGR" id="MGI:1918231"/>
<name>Q9D4J9_MOUSE</name>
<dbReference type="PRINTS" id="PR01415">
    <property type="entry name" value="ANKYRIN"/>
</dbReference>
<reference evidence="3" key="6">
    <citation type="journal article" date="2002" name="Nature">
        <title>Analysis of the mouse transcriptome based on functional annotation of 60,770 full-length cDNAs.</title>
        <authorList>
            <consortium name="The FANTOM Consortium and the RIKEN Genome Exploration Research Group Phase I and II Team"/>
        </authorList>
    </citation>
    <scope>NUCLEOTIDE SEQUENCE</scope>
    <source>
        <strain evidence="3">C57BL/6J</strain>
        <tissue evidence="3">Testis</tissue>
    </source>
</reference>
<dbReference type="eggNOG" id="KOG0504">
    <property type="taxonomic scope" value="Eukaryota"/>
</dbReference>
<dbReference type="Pfam" id="PF12796">
    <property type="entry name" value="Ank_2"/>
    <property type="match status" value="2"/>
</dbReference>
<dbReference type="PANTHER" id="PTHR24147:SF73">
    <property type="entry name" value="POTE ANKYRIN DOMAIN FAMILY, MEMBER G LIKE"/>
    <property type="match status" value="1"/>
</dbReference>
<dbReference type="UCSC" id="uc008iof.2">
    <property type="organism name" value="mouse"/>
</dbReference>
<accession>Q9D4J9</accession>
<dbReference type="RefSeq" id="NP_081911.1">
    <property type="nucleotide sequence ID" value="NM_027635.1"/>
</dbReference>
<feature type="repeat" description="ANK" evidence="1">
    <location>
        <begin position="195"/>
        <end position="227"/>
    </location>
</feature>
<reference evidence="3" key="8">
    <citation type="journal article" date="2005" name="Science">
        <title>Antisense Transcription in the Mammalian Transcriptome.</title>
        <authorList>
            <consortium name="RIKEN Genome Exploration Research Group and Genome Science Group (Genome Network Project Core Group) and the FANTOM Consortium"/>
        </authorList>
    </citation>
    <scope>NUCLEOTIDE SEQUENCE</scope>
    <source>
        <strain evidence="3">C57BL/6J</strain>
        <tissue evidence="3">Testis</tissue>
    </source>
</reference>
<dbReference type="ProteomicsDB" id="341308"/>
<dbReference type="SUPFAM" id="SSF48403">
    <property type="entry name" value="Ankyrin repeat"/>
    <property type="match status" value="1"/>
</dbReference>
<reference evidence="3" key="7">
    <citation type="journal article" date="2005" name="Science">
        <title>The Transcriptional Landscape of the Mammalian Genome.</title>
        <authorList>
            <consortium name="The FANTOM Consortium"/>
            <consortium name="Riken Genome Exploration Research Group and Genome Science Group (Genome Network Project Core Group)"/>
        </authorList>
    </citation>
    <scope>NUCLEOTIDE SEQUENCE</scope>
    <source>
        <strain evidence="3">C57BL/6J</strain>
        <tissue evidence="3">Testis</tissue>
    </source>
</reference>
<dbReference type="GeneTree" id="ENSGT00940000153661"/>
<gene>
    <name evidence="4 5" type="primary">Ankrd68</name>
    <name evidence="5" type="synonym">4931423N10Rik</name>
    <name evidence="5" type="synonym">Fem1al</name>
    <name evidence="5" type="synonym">Potegl</name>
</gene>
<dbReference type="GeneID" id="70981"/>
<protein>
    <submittedName>
        <fullName evidence="4">POTE ankyrin domain family, member G like</fullName>
    </submittedName>
</protein>
<dbReference type="InterPro" id="IPR002110">
    <property type="entry name" value="Ankyrin_rpt"/>
</dbReference>
<reference evidence="4 6" key="9">
    <citation type="journal article" date="2009" name="PLoS Biol.">
        <title>Lineage-specific biology revealed by a finished genome assembly of the mouse.</title>
        <authorList>
            <consortium name="Mouse Genome Sequencing Consortium"/>
            <person name="Church D.M."/>
            <person name="Goodstadt L."/>
            <person name="Hillier L.W."/>
            <person name="Zody M.C."/>
            <person name="Goldstein S."/>
            <person name="She X."/>
            <person name="Bult C.J."/>
            <person name="Agarwala R."/>
            <person name="Cherry J.L."/>
            <person name="DiCuccio M."/>
            <person name="Hlavina W."/>
            <person name="Kapustin Y."/>
            <person name="Meric P."/>
            <person name="Maglott D."/>
            <person name="Birtle Z."/>
            <person name="Marques A.C."/>
            <person name="Graves T."/>
            <person name="Zhou S."/>
            <person name="Teague B."/>
            <person name="Potamousis K."/>
            <person name="Churas C."/>
            <person name="Place M."/>
            <person name="Herschleb J."/>
            <person name="Runnheim R."/>
            <person name="Forrest D."/>
            <person name="Amos-Landgraf J."/>
            <person name="Schwartz D.C."/>
            <person name="Cheng Z."/>
            <person name="Lindblad-Toh K."/>
            <person name="Eichler E.E."/>
            <person name="Ponting C.P."/>
        </authorList>
    </citation>
    <scope>NUCLEOTIDE SEQUENCE [LARGE SCALE GENOMIC DNA]</scope>
    <source>
        <strain evidence="4 6">C57BL/6J</strain>
    </source>
</reference>
<dbReference type="VEuPathDB" id="HostDB:ENSMUSG00000026774"/>
<organism evidence="3">
    <name type="scientific">Mus musculus</name>
    <name type="common">Mouse</name>
    <dbReference type="NCBI Taxonomy" id="10090"/>
    <lineage>
        <taxon>Eukaryota</taxon>
        <taxon>Metazoa</taxon>
        <taxon>Chordata</taxon>
        <taxon>Craniata</taxon>
        <taxon>Vertebrata</taxon>
        <taxon>Euteleostomi</taxon>
        <taxon>Mammalia</taxon>
        <taxon>Eutheria</taxon>
        <taxon>Euarchontoglires</taxon>
        <taxon>Glires</taxon>
        <taxon>Rodentia</taxon>
        <taxon>Myomorpha</taxon>
        <taxon>Muroidea</taxon>
        <taxon>Muridae</taxon>
        <taxon>Murinae</taxon>
        <taxon>Mus</taxon>
        <taxon>Mus</taxon>
    </lineage>
</organism>
<dbReference type="OMA" id="WACEMEE"/>
<feature type="compositionally biased region" description="Basic and acidic residues" evidence="2">
    <location>
        <begin position="371"/>
        <end position="382"/>
    </location>
</feature>
<evidence type="ECO:0000256" key="1">
    <source>
        <dbReference type="PROSITE-ProRule" id="PRU00023"/>
    </source>
</evidence>
<evidence type="ECO:0000313" key="5">
    <source>
        <dbReference type="MGI" id="MGI:1918231"/>
    </source>
</evidence>
<dbReference type="Ensembl" id="ENSMUST00000028113.10">
    <property type="protein sequence ID" value="ENSMUSP00000028113.4"/>
    <property type="gene ID" value="ENSMUSG00000026774.12"/>
</dbReference>
<dbReference type="ExpressionAtlas" id="Q9D4J9">
    <property type="expression patterns" value="baseline and differential"/>
</dbReference>
<dbReference type="AlphaFoldDB" id="Q9D4J9"/>
<feature type="region of interest" description="Disordered" evidence="2">
    <location>
        <begin position="323"/>
        <end position="344"/>
    </location>
</feature>
<keyword evidence="6" id="KW-1185">Reference proteome</keyword>
<reference evidence="4" key="10">
    <citation type="journal article" date="2011" name="PLoS Biol.">
        <title>Modernizing reference genome assemblies.</title>
        <authorList>
            <person name="Church D.M."/>
            <person name="Schneider V.A."/>
            <person name="Graves T."/>
            <person name="Auger K."/>
            <person name="Cunningham F."/>
            <person name="Bouk N."/>
            <person name="Chen H.C."/>
            <person name="Agarwala R."/>
            <person name="McLaren W.M."/>
            <person name="Ritchie G.R."/>
            <person name="Albracht D."/>
            <person name="Kremitzki M."/>
            <person name="Rock S."/>
            <person name="Kotkiewicz H."/>
            <person name="Kremitzki C."/>
            <person name="Wollam A."/>
            <person name="Trani L."/>
            <person name="Fulton L."/>
            <person name="Fulton R."/>
            <person name="Matthews L."/>
            <person name="Whitehead S."/>
            <person name="Chow W."/>
            <person name="Torrance J."/>
            <person name="Dunn M."/>
            <person name="Harden G."/>
            <person name="Threadgold G."/>
            <person name="Wood J."/>
            <person name="Collins J."/>
            <person name="Heath P."/>
            <person name="Griffiths G."/>
            <person name="Pelan S."/>
            <person name="Grafham D."/>
            <person name="Eichler E.E."/>
            <person name="Weinstock G."/>
            <person name="Mardis E.R."/>
            <person name="Wilson R.K."/>
            <person name="Howe K."/>
            <person name="Flicek P."/>
            <person name="Hubbard T."/>
        </authorList>
    </citation>
    <scope>NUCLEOTIDE SEQUENCE [LARGE SCALE GENOMIC DNA]</scope>
    <source>
        <strain evidence="4">C57BL/6J</strain>
    </source>
</reference>
<reference evidence="3" key="5">
    <citation type="journal article" date="2001" name="Nature">
        <title>Functional annotation of a full-length mouse cDNA collection.</title>
        <authorList>
            <consortium name="The RIKEN Genome Exploration Research Group Phase II Team and the FANTOM Consortium"/>
        </authorList>
    </citation>
    <scope>NUCLEOTIDE SEQUENCE</scope>
    <source>
        <strain evidence="3">C57BL/6J</strain>
        <tissue evidence="3">Testis</tissue>
    </source>
</reference>
<feature type="compositionally biased region" description="Polar residues" evidence="2">
    <location>
        <begin position="358"/>
        <end position="370"/>
    </location>
</feature>
<dbReference type="SwissPalm" id="Q9D4J9"/>
<dbReference type="PANTHER" id="PTHR24147">
    <property type="entry name" value="ANKYRIN REPEAT DOMAIN 36-RELATED"/>
    <property type="match status" value="1"/>
</dbReference>
<dbReference type="OrthoDB" id="6089782at2759"/>
<dbReference type="CTD" id="70981"/>
<dbReference type="PaxDb" id="10090-ENSMUSP00000028113"/>
<keyword evidence="1" id="KW-0040">ANK repeat</keyword>
<feature type="repeat" description="ANK" evidence="1">
    <location>
        <begin position="228"/>
        <end position="260"/>
    </location>
</feature>
<dbReference type="EMBL" id="AK016475">
    <property type="protein sequence ID" value="BAB30257.1"/>
    <property type="molecule type" value="mRNA"/>
</dbReference>
<reference evidence="3" key="1">
    <citation type="journal article" date="1999" name="Methods Enzymol.">
        <title>High-efficiency full-length cDNA cloning.</title>
        <authorList>
            <person name="Carninci P."/>
            <person name="Hayashizaki Y."/>
        </authorList>
    </citation>
    <scope>NUCLEOTIDE SEQUENCE</scope>
    <source>
        <strain evidence="3">C57BL/6J</strain>
        <tissue evidence="3">Testis</tissue>
    </source>
</reference>
<dbReference type="KEGG" id="mmu:70981"/>
<feature type="repeat" description="ANK" evidence="1">
    <location>
        <begin position="129"/>
        <end position="161"/>
    </location>
</feature>
<feature type="repeat" description="ANK" evidence="1">
    <location>
        <begin position="96"/>
        <end position="128"/>
    </location>
</feature>
<proteinExistence type="evidence at transcript level"/>
<feature type="compositionally biased region" description="Basic and acidic residues" evidence="2">
    <location>
        <begin position="330"/>
        <end position="341"/>
    </location>
</feature>
<reference evidence="3" key="3">
    <citation type="journal article" date="2000" name="Genome Res.">
        <title>RIKEN integrated sequence analysis (RISA) system--384-format sequencing pipeline with 384 multicapillary sequencer.</title>
        <authorList>
            <person name="Shibata K."/>
            <person name="Itoh M."/>
            <person name="Aizawa K."/>
            <person name="Nagaoka S."/>
            <person name="Sasaki N."/>
            <person name="Carninci P."/>
            <person name="Konno H."/>
            <person name="Akiyama J."/>
            <person name="Nishi K."/>
            <person name="Kitsunai T."/>
            <person name="Tashiro H."/>
            <person name="Itoh M."/>
            <person name="Sumi N."/>
            <person name="Ishii Y."/>
            <person name="Nakamura S."/>
            <person name="Hazama M."/>
            <person name="Nishine T."/>
            <person name="Harada A."/>
            <person name="Yamamoto R."/>
            <person name="Matsumoto H."/>
            <person name="Sakaguchi S."/>
            <person name="Ikegami T."/>
            <person name="Kashiwagi K."/>
            <person name="Fujiwake S."/>
            <person name="Inoue K."/>
            <person name="Togawa Y."/>
            <person name="Izawa M."/>
            <person name="Ohara E."/>
            <person name="Watahiki M."/>
            <person name="Yoneda Y."/>
            <person name="Ishikawa T."/>
            <person name="Ozawa K."/>
            <person name="Tanaka T."/>
            <person name="Matsuura S."/>
            <person name="Kawai J."/>
            <person name="Okazaki Y."/>
            <person name="Muramatsu M."/>
            <person name="Inoue Y."/>
            <person name="Kira A."/>
            <person name="Hayashizaki Y."/>
        </authorList>
    </citation>
    <scope>NUCLEOTIDE SEQUENCE</scope>
    <source>
        <strain evidence="3">C57BL/6J</strain>
        <tissue evidence="3">Testis</tissue>
    </source>
</reference>
<dbReference type="MGI" id="MGI:1918231">
    <property type="gene designation" value="Ankrd68"/>
</dbReference>
<dbReference type="Bgee" id="ENSMUSG00000026774">
    <property type="expression patterns" value="Expressed in spermatid and 9 other cell types or tissues"/>
</dbReference>
<dbReference type="BioGRID-ORCS" id="70981">
    <property type="hits" value="1 hit in 76 CRISPR screens"/>
</dbReference>
<feature type="repeat" description="ANK" evidence="1">
    <location>
        <begin position="162"/>
        <end position="194"/>
    </location>
</feature>
<dbReference type="Proteomes" id="UP000000589">
    <property type="component" value="Chromosome 2"/>
</dbReference>
<sequence length="382" mass="43659">MGGKYSRGEERRPLGFPGFSALCCCQKTNREETPLGFCDIKARRSNLSFGREDPAYLDMAYFPDNDLHMAACAGDLPFVRLYFTLGKYEVNHRDRENRNAMHFACFYGHLELVIYLWRRGCEINVCDNHNITPLMKAVQSWEDKIVCFLLEHHANLHIKDSMGNTALHYAVYSGNLATAARLLQYGADIEERTKDNLTPLLLALRENRLKMAQFLVRMEASVHAVDSQRRNSLMYAVRCDSPVMVNLILQQGVDINLKDLFGWTALRYAIEGDRDVRTMLLELRKRNRAFQSSENSSIRLINKADAEVTSPTANEKVIEMQDPFTTNEASVEKTQTRRPAESELEVFSLEEEISYKETINNLQQNPGQRSAKTDAATENRSP</sequence>